<dbReference type="EMBL" id="PITI01000308">
    <property type="protein sequence ID" value="TBU07213.1"/>
    <property type="molecule type" value="Genomic_DNA"/>
</dbReference>
<gene>
    <name evidence="2" type="ORF">CWI36_0308p0010</name>
    <name evidence="1" type="ORF">CWI36_0640p0010</name>
</gene>
<proteinExistence type="predicted"/>
<comment type="caution">
    <text evidence="1">The sequence shown here is derived from an EMBL/GenBank/DDBJ whole genome shotgun (WGS) entry which is preliminary data.</text>
</comment>
<organism evidence="1 3">
    <name type="scientific">Hamiltosporidium magnivora</name>
    <dbReference type="NCBI Taxonomy" id="148818"/>
    <lineage>
        <taxon>Eukaryota</taxon>
        <taxon>Fungi</taxon>
        <taxon>Fungi incertae sedis</taxon>
        <taxon>Microsporidia</taxon>
        <taxon>Dubosqiidae</taxon>
        <taxon>Hamiltosporidium</taxon>
    </lineage>
</organism>
<keyword evidence="3" id="KW-1185">Reference proteome</keyword>
<dbReference type="AlphaFoldDB" id="A0A4Q9LEX8"/>
<reference evidence="1 3" key="1">
    <citation type="submission" date="2017-12" db="EMBL/GenBank/DDBJ databases">
        <authorList>
            <person name="Pombert J.-F."/>
            <person name="Haag K.L."/>
            <person name="Ebert D."/>
        </authorList>
    </citation>
    <scope>NUCLEOTIDE SEQUENCE [LARGE SCALE GENOMIC DNA]</scope>
    <source>
        <strain evidence="1">BE-OM-2</strain>
    </source>
</reference>
<dbReference type="EMBL" id="PITI01000640">
    <property type="protein sequence ID" value="TBU05400.1"/>
    <property type="molecule type" value="Genomic_DNA"/>
</dbReference>
<dbReference type="Proteomes" id="UP000291404">
    <property type="component" value="Unassembled WGS sequence"/>
</dbReference>
<evidence type="ECO:0000313" key="2">
    <source>
        <dbReference type="EMBL" id="TBU07213.1"/>
    </source>
</evidence>
<name>A0A4Q9LEX8_9MICR</name>
<evidence type="ECO:0000313" key="3">
    <source>
        <dbReference type="Proteomes" id="UP000291404"/>
    </source>
</evidence>
<evidence type="ECO:0000313" key="1">
    <source>
        <dbReference type="EMBL" id="TBU05400.1"/>
    </source>
</evidence>
<dbReference type="VEuPathDB" id="MicrosporidiaDB:CWI39_0101p0030"/>
<dbReference type="VEuPathDB" id="MicrosporidiaDB:CWI36_0308p0010"/>
<dbReference type="VEuPathDB" id="MicrosporidiaDB:CWI36_0640p0010"/>
<sequence>MKHLNIVVCVYNRTIHGATNKYPFMLFFGQPGFNNPLPRSIIVENEANPGNRLGIHEEFTETVTTTTTIIADYLEINSKIRSDIAKHFKNYRERILETTIQIDTREICLLEIKF</sequence>
<protein>
    <submittedName>
        <fullName evidence="1">Uncharacterized protein</fullName>
    </submittedName>
</protein>
<accession>A0A4Q9LEX8</accession>